<keyword evidence="5" id="KW-0934">Plastid</keyword>
<dbReference type="PANTHER" id="PTHR31620:SF8">
    <property type="entry name" value="PROTEIN RETICULATA-RELATED 4, CHLOROPLASTIC-LIKE"/>
    <property type="match status" value="1"/>
</dbReference>
<keyword evidence="4" id="KW-0150">Chloroplast</keyword>
<name>A0A8J2SSY3_9STRA</name>
<evidence type="ECO:0000313" key="11">
    <source>
        <dbReference type="EMBL" id="CAH0376266.1"/>
    </source>
</evidence>
<evidence type="ECO:0000256" key="6">
    <source>
        <dbReference type="ARBA" id="ARBA00022692"/>
    </source>
</evidence>
<dbReference type="EMBL" id="CAKKNE010000005">
    <property type="protein sequence ID" value="CAH0376266.1"/>
    <property type="molecule type" value="Genomic_DNA"/>
</dbReference>
<evidence type="ECO:0000256" key="10">
    <source>
        <dbReference type="SAM" id="SignalP"/>
    </source>
</evidence>
<accession>A0A8J2SSY3</accession>
<evidence type="ECO:0000256" key="1">
    <source>
        <dbReference type="ARBA" id="ARBA00004141"/>
    </source>
</evidence>
<organism evidence="11 12">
    <name type="scientific">Pelagomonas calceolata</name>
    <dbReference type="NCBI Taxonomy" id="35677"/>
    <lineage>
        <taxon>Eukaryota</taxon>
        <taxon>Sar</taxon>
        <taxon>Stramenopiles</taxon>
        <taxon>Ochrophyta</taxon>
        <taxon>Pelagophyceae</taxon>
        <taxon>Pelagomonadales</taxon>
        <taxon>Pelagomonadaceae</taxon>
        <taxon>Pelagomonas</taxon>
    </lineage>
</organism>
<comment type="caution">
    <text evidence="11">The sequence shown here is derived from an EMBL/GenBank/DDBJ whole genome shotgun (WGS) entry which is preliminary data.</text>
</comment>
<keyword evidence="9" id="KW-0472">Membrane</keyword>
<sequence>MTMRTTIITAVLLSLAAALTPPARPPLKARITSAWRARADADPKFRQKLALEAALACALQTTAEVQRRGRAFGREADYVVAGVLTALAGKLVASFQAAPSTQGAAATNAFQPDVPLHARVGAVVRPMPRLFGVGFAAAALGYGLTDCLTRLRDLCGIAVVAPPRVPILGAAVYTGFFVALVSNGSYQILQGLVERGWWGDRRALLFVGRAGRSLMASALAIRGMQMSGLQAVTLAPPR</sequence>
<evidence type="ECO:0000256" key="2">
    <source>
        <dbReference type="ARBA" id="ARBA00004229"/>
    </source>
</evidence>
<evidence type="ECO:0000256" key="4">
    <source>
        <dbReference type="ARBA" id="ARBA00022528"/>
    </source>
</evidence>
<evidence type="ECO:0000256" key="8">
    <source>
        <dbReference type="ARBA" id="ARBA00022989"/>
    </source>
</evidence>
<keyword evidence="8" id="KW-1133">Transmembrane helix</keyword>
<dbReference type="Proteomes" id="UP000789595">
    <property type="component" value="Unassembled WGS sequence"/>
</dbReference>
<protein>
    <submittedName>
        <fullName evidence="11">Uncharacterized protein</fullName>
    </submittedName>
</protein>
<keyword evidence="10" id="KW-0732">Signal</keyword>
<comment type="similarity">
    <text evidence="3">Belongs to the RETICULATA family.</text>
</comment>
<dbReference type="InterPro" id="IPR021825">
    <property type="entry name" value="RETICULATA-related"/>
</dbReference>
<dbReference type="OrthoDB" id="205639at2759"/>
<keyword evidence="12" id="KW-1185">Reference proteome</keyword>
<evidence type="ECO:0000256" key="5">
    <source>
        <dbReference type="ARBA" id="ARBA00022640"/>
    </source>
</evidence>
<feature type="signal peptide" evidence="10">
    <location>
        <begin position="1"/>
        <end position="18"/>
    </location>
</feature>
<evidence type="ECO:0000256" key="7">
    <source>
        <dbReference type="ARBA" id="ARBA00022946"/>
    </source>
</evidence>
<evidence type="ECO:0000256" key="3">
    <source>
        <dbReference type="ARBA" id="ARBA00010793"/>
    </source>
</evidence>
<evidence type="ECO:0000313" key="12">
    <source>
        <dbReference type="Proteomes" id="UP000789595"/>
    </source>
</evidence>
<keyword evidence="7" id="KW-0809">Transit peptide</keyword>
<dbReference type="Pfam" id="PF11891">
    <property type="entry name" value="RETICULATA-like"/>
    <property type="match status" value="1"/>
</dbReference>
<dbReference type="AlphaFoldDB" id="A0A8J2SSY3"/>
<dbReference type="GO" id="GO:0009507">
    <property type="term" value="C:chloroplast"/>
    <property type="evidence" value="ECO:0007669"/>
    <property type="project" value="UniProtKB-SubCell"/>
</dbReference>
<evidence type="ECO:0000256" key="9">
    <source>
        <dbReference type="ARBA" id="ARBA00023136"/>
    </source>
</evidence>
<keyword evidence="6" id="KW-0812">Transmembrane</keyword>
<dbReference type="GO" id="GO:0016020">
    <property type="term" value="C:membrane"/>
    <property type="evidence" value="ECO:0007669"/>
    <property type="project" value="UniProtKB-SubCell"/>
</dbReference>
<feature type="chain" id="PRO_5035178376" evidence="10">
    <location>
        <begin position="19"/>
        <end position="238"/>
    </location>
</feature>
<reference evidence="11" key="1">
    <citation type="submission" date="2021-11" db="EMBL/GenBank/DDBJ databases">
        <authorList>
            <consortium name="Genoscope - CEA"/>
            <person name="William W."/>
        </authorList>
    </citation>
    <scope>NUCLEOTIDE SEQUENCE</scope>
</reference>
<comment type="subcellular location">
    <subcellularLocation>
        <location evidence="1">Membrane</location>
        <topology evidence="1">Multi-pass membrane protein</topology>
    </subcellularLocation>
    <subcellularLocation>
        <location evidence="2">Plastid</location>
        <location evidence="2">Chloroplast</location>
    </subcellularLocation>
</comment>
<dbReference type="PANTHER" id="PTHR31620">
    <property type="entry name" value="PROTEIN RETICULATA-RELATED 2, CHLOROPLASTIC-RELATED"/>
    <property type="match status" value="1"/>
</dbReference>
<proteinExistence type="inferred from homology"/>
<gene>
    <name evidence="11" type="ORF">PECAL_5P08330</name>
</gene>